<comment type="caution">
    <text evidence="2">The sequence shown here is derived from an EMBL/GenBank/DDBJ whole genome shotgun (WGS) entry which is preliminary data.</text>
</comment>
<name>A0A926IRS7_9FIRM</name>
<dbReference type="Pfam" id="PF13672">
    <property type="entry name" value="PP2C_2"/>
    <property type="match status" value="1"/>
</dbReference>
<dbReference type="AlphaFoldDB" id="A0A926IRS7"/>
<dbReference type="SMART" id="SM00332">
    <property type="entry name" value="PP2Cc"/>
    <property type="match status" value="1"/>
</dbReference>
<dbReference type="InterPro" id="IPR015655">
    <property type="entry name" value="PP2C"/>
</dbReference>
<feature type="domain" description="PPM-type phosphatase" evidence="1">
    <location>
        <begin position="2"/>
        <end position="242"/>
    </location>
</feature>
<dbReference type="InterPro" id="IPR036457">
    <property type="entry name" value="PPM-type-like_dom_sf"/>
</dbReference>
<accession>A0A926IRS7</accession>
<evidence type="ECO:0000259" key="1">
    <source>
        <dbReference type="PROSITE" id="PS51746"/>
    </source>
</evidence>
<dbReference type="PROSITE" id="PS51746">
    <property type="entry name" value="PPM_2"/>
    <property type="match status" value="1"/>
</dbReference>
<dbReference type="GO" id="GO:0004722">
    <property type="term" value="F:protein serine/threonine phosphatase activity"/>
    <property type="evidence" value="ECO:0007669"/>
    <property type="project" value="InterPro"/>
</dbReference>
<protein>
    <submittedName>
        <fullName evidence="2">Stp1/IreP family PP2C-type Ser/Thr phosphatase</fullName>
    </submittedName>
</protein>
<proteinExistence type="predicted"/>
<dbReference type="NCBIfam" id="NF033484">
    <property type="entry name" value="Stp1_PP2C_phos"/>
    <property type="match status" value="1"/>
</dbReference>
<gene>
    <name evidence="2" type="ORF">H8706_02100</name>
</gene>
<dbReference type="SMART" id="SM00331">
    <property type="entry name" value="PP2C_SIG"/>
    <property type="match status" value="1"/>
</dbReference>
<evidence type="ECO:0000313" key="2">
    <source>
        <dbReference type="EMBL" id="MBC8595664.1"/>
    </source>
</evidence>
<keyword evidence="3" id="KW-1185">Reference proteome</keyword>
<dbReference type="RefSeq" id="WP_262431323.1">
    <property type="nucleotide sequence ID" value="NZ_JACRTE010000002.1"/>
</dbReference>
<dbReference type="Proteomes" id="UP000647416">
    <property type="component" value="Unassembled WGS sequence"/>
</dbReference>
<reference evidence="2" key="1">
    <citation type="submission" date="2020-08" db="EMBL/GenBank/DDBJ databases">
        <title>Genome public.</title>
        <authorList>
            <person name="Liu C."/>
            <person name="Sun Q."/>
        </authorList>
    </citation>
    <scope>NUCLEOTIDE SEQUENCE</scope>
    <source>
        <strain evidence="2">NSJ-50</strain>
    </source>
</reference>
<sequence>MISAAYSDIGKKRLANEDSYFVSEFTKNIGYIIVADGMGGHRGGAVASKMTVDCIKSCFDKNFEWKNEGDIKNLLKNAIELANKTVYAAAKEDSHLLGMGTTVVLCIVENENLYIANVGDSRLYHITQDKINQVTKDHSVVQELIDLGEISEKEAENHPNKNLITRAVGTNADVETDFYKFKAKSGDMIVICTDGLSNMVGKDEIKSIVTSEIDLKDAVKKLVDRANERGGLDNITVAAVKF</sequence>
<organism evidence="2 3">
    <name type="scientific">Qingrenia yutianensis</name>
    <dbReference type="NCBI Taxonomy" id="2763676"/>
    <lineage>
        <taxon>Bacteria</taxon>
        <taxon>Bacillati</taxon>
        <taxon>Bacillota</taxon>
        <taxon>Clostridia</taxon>
        <taxon>Eubacteriales</taxon>
        <taxon>Oscillospiraceae</taxon>
        <taxon>Qingrenia</taxon>
    </lineage>
</organism>
<dbReference type="EMBL" id="JACRTE010000002">
    <property type="protein sequence ID" value="MBC8595664.1"/>
    <property type="molecule type" value="Genomic_DNA"/>
</dbReference>
<dbReference type="InterPro" id="IPR001932">
    <property type="entry name" value="PPM-type_phosphatase-like_dom"/>
</dbReference>
<dbReference type="Gene3D" id="3.60.40.10">
    <property type="entry name" value="PPM-type phosphatase domain"/>
    <property type="match status" value="1"/>
</dbReference>
<evidence type="ECO:0000313" key="3">
    <source>
        <dbReference type="Proteomes" id="UP000647416"/>
    </source>
</evidence>
<dbReference type="CDD" id="cd00143">
    <property type="entry name" value="PP2Cc"/>
    <property type="match status" value="1"/>
</dbReference>
<dbReference type="SUPFAM" id="SSF81606">
    <property type="entry name" value="PP2C-like"/>
    <property type="match status" value="1"/>
</dbReference>
<dbReference type="PANTHER" id="PTHR47992">
    <property type="entry name" value="PROTEIN PHOSPHATASE"/>
    <property type="match status" value="1"/>
</dbReference>